<dbReference type="OrthoDB" id="10644569at2759"/>
<feature type="compositionally biased region" description="Basic and acidic residues" evidence="1">
    <location>
        <begin position="48"/>
        <end position="57"/>
    </location>
</feature>
<dbReference type="EMBL" id="KV722567">
    <property type="protein sequence ID" value="OCH85723.1"/>
    <property type="molecule type" value="Genomic_DNA"/>
</dbReference>
<dbReference type="Proteomes" id="UP000250043">
    <property type="component" value="Unassembled WGS sequence"/>
</dbReference>
<evidence type="ECO:0000256" key="1">
    <source>
        <dbReference type="SAM" id="MobiDB-lite"/>
    </source>
</evidence>
<keyword evidence="3" id="KW-1185">Reference proteome</keyword>
<feature type="region of interest" description="Disordered" evidence="1">
    <location>
        <begin position="8"/>
        <end position="99"/>
    </location>
</feature>
<protein>
    <submittedName>
        <fullName evidence="2">Uncharacterized protein</fullName>
    </submittedName>
</protein>
<organism evidence="2 3">
    <name type="scientific">Obba rivulosa</name>
    <dbReference type="NCBI Taxonomy" id="1052685"/>
    <lineage>
        <taxon>Eukaryota</taxon>
        <taxon>Fungi</taxon>
        <taxon>Dikarya</taxon>
        <taxon>Basidiomycota</taxon>
        <taxon>Agaricomycotina</taxon>
        <taxon>Agaricomycetes</taxon>
        <taxon>Polyporales</taxon>
        <taxon>Gelatoporiaceae</taxon>
        <taxon>Obba</taxon>
    </lineage>
</organism>
<reference evidence="2 3" key="1">
    <citation type="submission" date="2016-07" db="EMBL/GenBank/DDBJ databases">
        <title>Draft genome of the white-rot fungus Obba rivulosa 3A-2.</title>
        <authorList>
            <consortium name="DOE Joint Genome Institute"/>
            <person name="Miettinen O."/>
            <person name="Riley R."/>
            <person name="Acob R."/>
            <person name="Barry K."/>
            <person name="Cullen D."/>
            <person name="De Vries R."/>
            <person name="Hainaut M."/>
            <person name="Hatakka A."/>
            <person name="Henrissat B."/>
            <person name="Hilden K."/>
            <person name="Kuo R."/>
            <person name="Labutti K."/>
            <person name="Lipzen A."/>
            <person name="Makela M.R."/>
            <person name="Sandor L."/>
            <person name="Spatafora J.W."/>
            <person name="Grigoriev I.V."/>
            <person name="Hibbett D.S."/>
        </authorList>
    </citation>
    <scope>NUCLEOTIDE SEQUENCE [LARGE SCALE GENOMIC DNA]</scope>
    <source>
        <strain evidence="2 3">3A-2</strain>
    </source>
</reference>
<evidence type="ECO:0000313" key="3">
    <source>
        <dbReference type="Proteomes" id="UP000250043"/>
    </source>
</evidence>
<evidence type="ECO:0000313" key="2">
    <source>
        <dbReference type="EMBL" id="OCH85723.1"/>
    </source>
</evidence>
<proteinExistence type="predicted"/>
<accession>A0A8E2DKE9</accession>
<feature type="compositionally biased region" description="Low complexity" evidence="1">
    <location>
        <begin position="33"/>
        <end position="47"/>
    </location>
</feature>
<gene>
    <name evidence="2" type="ORF">OBBRIDRAFT_838749</name>
</gene>
<name>A0A8E2DKE9_9APHY</name>
<sequence length="114" mass="12269">MALVYIKSTIARMRRNSGSSDTDAPGPVPPSPTSSSRTLPPLNTTRTRGSEATRTRTEPVPVPRRRTTLTGWFPPISASSGSMYVPPSPLPHSAPSGKREVLDVESYVPPPVFL</sequence>
<dbReference type="AlphaFoldDB" id="A0A8E2DKE9"/>